<feature type="non-terminal residue" evidence="1">
    <location>
        <position position="1"/>
    </location>
</feature>
<reference evidence="1 2" key="1">
    <citation type="journal article" date="2018" name="Biotechnol. Biofuels">
        <title>Integrative visual omics of the white-rot fungus Polyporus brumalis exposes the biotechnological potential of its oxidative enzymes for delignifying raw plant biomass.</title>
        <authorList>
            <person name="Miyauchi S."/>
            <person name="Rancon A."/>
            <person name="Drula E."/>
            <person name="Hage H."/>
            <person name="Chaduli D."/>
            <person name="Favel A."/>
            <person name="Grisel S."/>
            <person name="Henrissat B."/>
            <person name="Herpoel-Gimbert I."/>
            <person name="Ruiz-Duenas F.J."/>
            <person name="Chevret D."/>
            <person name="Hainaut M."/>
            <person name="Lin J."/>
            <person name="Wang M."/>
            <person name="Pangilinan J."/>
            <person name="Lipzen A."/>
            <person name="Lesage-Meessen L."/>
            <person name="Navarro D."/>
            <person name="Riley R."/>
            <person name="Grigoriev I.V."/>
            <person name="Zhou S."/>
            <person name="Raouche S."/>
            <person name="Rosso M.N."/>
        </authorList>
    </citation>
    <scope>NUCLEOTIDE SEQUENCE [LARGE SCALE GENOMIC DNA]</scope>
    <source>
        <strain evidence="1 2">BRFM 1820</strain>
    </source>
</reference>
<dbReference type="AlphaFoldDB" id="A0A371DIP5"/>
<gene>
    <name evidence="1" type="ORF">OH76DRAFT_1307496</name>
</gene>
<evidence type="ECO:0000313" key="2">
    <source>
        <dbReference type="Proteomes" id="UP000256964"/>
    </source>
</evidence>
<keyword evidence="2" id="KW-1185">Reference proteome</keyword>
<proteinExistence type="predicted"/>
<protein>
    <submittedName>
        <fullName evidence="1">Uncharacterized protein</fullName>
    </submittedName>
</protein>
<dbReference type="Proteomes" id="UP000256964">
    <property type="component" value="Unassembled WGS sequence"/>
</dbReference>
<sequence>PTAFSKHAILDAVTTHVVCGAQALLVADDVTFTNCLVVMRPKTTRSELPSRDDVRTNIHNKYIDFVDNVR</sequence>
<dbReference type="OrthoDB" id="2724167at2759"/>
<dbReference type="EMBL" id="KZ857390">
    <property type="protein sequence ID" value="RDX52409.1"/>
    <property type="molecule type" value="Genomic_DNA"/>
</dbReference>
<organism evidence="1 2">
    <name type="scientific">Lentinus brumalis</name>
    <dbReference type="NCBI Taxonomy" id="2498619"/>
    <lineage>
        <taxon>Eukaryota</taxon>
        <taxon>Fungi</taxon>
        <taxon>Dikarya</taxon>
        <taxon>Basidiomycota</taxon>
        <taxon>Agaricomycotina</taxon>
        <taxon>Agaricomycetes</taxon>
        <taxon>Polyporales</taxon>
        <taxon>Polyporaceae</taxon>
        <taxon>Lentinus</taxon>
    </lineage>
</organism>
<name>A0A371DIP5_9APHY</name>
<feature type="non-terminal residue" evidence="1">
    <location>
        <position position="70"/>
    </location>
</feature>
<accession>A0A371DIP5</accession>
<evidence type="ECO:0000313" key="1">
    <source>
        <dbReference type="EMBL" id="RDX52409.1"/>
    </source>
</evidence>